<dbReference type="EMBL" id="JAFBEI010000010">
    <property type="protein sequence ID" value="MBM7635844.1"/>
    <property type="molecule type" value="Genomic_DNA"/>
</dbReference>
<protein>
    <submittedName>
        <fullName evidence="2">Membrane protein YfhO</fullName>
    </submittedName>
</protein>
<feature type="transmembrane region" description="Helical" evidence="1">
    <location>
        <begin position="415"/>
        <end position="432"/>
    </location>
</feature>
<dbReference type="InterPro" id="IPR018580">
    <property type="entry name" value="Uncharacterised_YfhO"/>
</dbReference>
<reference evidence="2 3" key="1">
    <citation type="submission" date="2021-01" db="EMBL/GenBank/DDBJ databases">
        <title>Genomic Encyclopedia of Type Strains, Phase IV (KMG-IV): sequencing the most valuable type-strain genomes for metagenomic binning, comparative biology and taxonomic classification.</title>
        <authorList>
            <person name="Goeker M."/>
        </authorList>
    </citation>
    <scope>NUCLEOTIDE SEQUENCE [LARGE SCALE GENOMIC DNA]</scope>
    <source>
        <strain evidence="2 3">DSM 27513</strain>
    </source>
</reference>
<dbReference type="PANTHER" id="PTHR38454">
    <property type="entry name" value="INTEGRAL MEMBRANE PROTEIN-RELATED"/>
    <property type="match status" value="1"/>
</dbReference>
<keyword evidence="1" id="KW-1133">Transmembrane helix</keyword>
<comment type="caution">
    <text evidence="2">The sequence shown here is derived from an EMBL/GenBank/DDBJ whole genome shotgun (WGS) entry which is preliminary data.</text>
</comment>
<proteinExistence type="predicted"/>
<keyword evidence="3" id="KW-1185">Reference proteome</keyword>
<organism evidence="2 3">
    <name type="scientific">Streptococcus saliviloxodontae</name>
    <dbReference type="NCBI Taxonomy" id="1349416"/>
    <lineage>
        <taxon>Bacteria</taxon>
        <taxon>Bacillati</taxon>
        <taxon>Bacillota</taxon>
        <taxon>Bacilli</taxon>
        <taxon>Lactobacillales</taxon>
        <taxon>Streptococcaceae</taxon>
        <taxon>Streptococcus</taxon>
    </lineage>
</organism>
<dbReference type="Proteomes" id="UP000809081">
    <property type="component" value="Unassembled WGS sequence"/>
</dbReference>
<feature type="transmembrane region" description="Helical" evidence="1">
    <location>
        <begin position="320"/>
        <end position="339"/>
    </location>
</feature>
<feature type="transmembrane region" description="Helical" evidence="1">
    <location>
        <begin position="161"/>
        <end position="180"/>
    </location>
</feature>
<sequence length="864" mass="98306">MIKKIQSNYRFLIPYLVSFLVPVVIMAAVLFSQGISWKSDRTILASDGFHQYVIFAQALRNILHGSDSIFYTFTSGLGLNFYALISYYLGSLLSPLVYFFDLHSMPDGIYTLTILKYGLIGLSTYFSMVRLYPKLHSAFAFSLSTSYALMSFATSQTEINMWLDVFMIFPIIILGLNRLLKKQNFGIYYISLSLLLILNYYFGYMAVLFLTLLFLVNLAYPNSWKDRLRQLKDFIFISLASGLTAAVMLLPSYLDLSTHGETLSSITSWFNENTFPLDIFAKNMVGIYDTTKFGAIPMIYVGILPLMFSLIFFTLPSIKWYTRSAYAILVVILIASFYLQPLDLLWQGMHTPNMFLHRYAWLFSFLVILLAAETLSRVATISWKQYLFSIGTLFLGFSLTLLFHTHYDYIDLDKALISFAFLIAYAVIFISFTKKQLTYSLVISFTLIFTVFETSINSFYQITSLNQEWVFPTREGYESHLSAIENFVQTAKSQNQTFFRMERVEPQTGNDSMKYNFNGISQFSSVRNTSSSSTLDQLGYKSVGTNLNLRYQNNTILMDSLFAVKYNITTDDPHKFGFTLSDSQDNDSLYQNKYAAQLAILTDKVYKDVNFTVNTLDNQEHFINQLTGLNEVYYSRLESQLLNSNLSINNHVNLTNTNSAGTSAEYKVTIPANSQVYVTIPNLTFGNTSQENVQITVNGVTSQFTTDNAYNFFNIGQFTDQQETTVTLRFAGNNHVSFDTPHFYALNIESYQKAMSKITSQTVSVSTKNNHVLAKYKTDHKSSLVFTLPYDKGWTATLNGKKIPIRKVQNGFMAVDLSSGQGEVTLSFIPSGFKLGIGLSALGIGSFYIYRRHTRTKKKINNLR</sequence>
<gene>
    <name evidence="2" type="ORF">JOC31_000658</name>
</gene>
<keyword evidence="1" id="KW-0812">Transmembrane</keyword>
<dbReference type="PANTHER" id="PTHR38454:SF1">
    <property type="entry name" value="INTEGRAL MEMBRANE PROTEIN"/>
    <property type="match status" value="1"/>
</dbReference>
<name>A0ABS2PK86_9STRE</name>
<feature type="transmembrane region" description="Helical" evidence="1">
    <location>
        <begin position="439"/>
        <end position="460"/>
    </location>
</feature>
<feature type="transmembrane region" description="Helical" evidence="1">
    <location>
        <begin position="200"/>
        <end position="222"/>
    </location>
</feature>
<feature type="transmembrane region" description="Helical" evidence="1">
    <location>
        <begin position="12"/>
        <end position="31"/>
    </location>
</feature>
<evidence type="ECO:0000256" key="1">
    <source>
        <dbReference type="SAM" id="Phobius"/>
    </source>
</evidence>
<evidence type="ECO:0000313" key="3">
    <source>
        <dbReference type="Proteomes" id="UP000809081"/>
    </source>
</evidence>
<feature type="transmembrane region" description="Helical" evidence="1">
    <location>
        <begin position="293"/>
        <end position="313"/>
    </location>
</feature>
<feature type="transmembrane region" description="Helical" evidence="1">
    <location>
        <begin position="386"/>
        <end position="403"/>
    </location>
</feature>
<dbReference type="RefSeq" id="WP_205016760.1">
    <property type="nucleotide sequence ID" value="NZ_JAFBEI010000010.1"/>
</dbReference>
<feature type="transmembrane region" description="Helical" evidence="1">
    <location>
        <begin position="828"/>
        <end position="850"/>
    </location>
</feature>
<feature type="transmembrane region" description="Helical" evidence="1">
    <location>
        <begin position="234"/>
        <end position="254"/>
    </location>
</feature>
<feature type="transmembrane region" description="Helical" evidence="1">
    <location>
        <begin position="81"/>
        <end position="100"/>
    </location>
</feature>
<dbReference type="Pfam" id="PF09586">
    <property type="entry name" value="YfhO"/>
    <property type="match status" value="1"/>
</dbReference>
<evidence type="ECO:0000313" key="2">
    <source>
        <dbReference type="EMBL" id="MBM7635844.1"/>
    </source>
</evidence>
<keyword evidence="1" id="KW-0472">Membrane</keyword>
<feature type="transmembrane region" description="Helical" evidence="1">
    <location>
        <begin position="359"/>
        <end position="379"/>
    </location>
</feature>
<accession>A0ABS2PK86</accession>
<feature type="transmembrane region" description="Helical" evidence="1">
    <location>
        <begin position="109"/>
        <end position="129"/>
    </location>
</feature>